<sequence>MTMRRAVSRLVALCLAATAVAALAQQQPAQAQQAAPQPGSAEDIAQRIISVPNPRGFAVIGAQGQIRDDAGVQGGHALRIPVPGRSDQPWSVSVSVPINRAVHAGDNLILAFWARLETGENGAETTVLPFNAVQLASAPYTAIFNGPLTISHNWQIQEIRGRADRDYDAGAINVAIHLATARQVVDIGPVFVVNMGQSAPAN</sequence>
<evidence type="ECO:0008006" key="4">
    <source>
        <dbReference type="Google" id="ProtNLM"/>
    </source>
</evidence>
<dbReference type="OrthoDB" id="7561968at2"/>
<evidence type="ECO:0000313" key="3">
    <source>
        <dbReference type="Proteomes" id="UP000321249"/>
    </source>
</evidence>
<dbReference type="RefSeq" id="WP_147041591.1">
    <property type="nucleotide sequence ID" value="NZ_BAABIR010000001.1"/>
</dbReference>
<feature type="chain" id="PRO_5022875833" description="CBM-cenC domain-containing protein" evidence="1">
    <location>
        <begin position="25"/>
        <end position="202"/>
    </location>
</feature>
<dbReference type="Gene3D" id="2.60.120.260">
    <property type="entry name" value="Galactose-binding domain-like"/>
    <property type="match status" value="1"/>
</dbReference>
<dbReference type="EMBL" id="VOQQ01000001">
    <property type="protein sequence ID" value="TXC62203.1"/>
    <property type="molecule type" value="Genomic_DNA"/>
</dbReference>
<keyword evidence="3" id="KW-1185">Reference proteome</keyword>
<name>A0A5C6TP58_9SPHN</name>
<evidence type="ECO:0000256" key="1">
    <source>
        <dbReference type="SAM" id="SignalP"/>
    </source>
</evidence>
<reference evidence="2 3" key="1">
    <citation type="journal article" date="2015" name="J. Microbiol.">
        <title>Sphingosinicella ginsenosidimutans sp. nov., with ginsenoside converting activity.</title>
        <authorList>
            <person name="Kim J.K."/>
            <person name="Kang M.S."/>
            <person name="Park S.C."/>
            <person name="Kim K.M."/>
            <person name="Choi K."/>
            <person name="Yoon M.H."/>
            <person name="Im W.T."/>
        </authorList>
    </citation>
    <scope>NUCLEOTIDE SEQUENCE [LARGE SCALE GENOMIC DNA]</scope>
    <source>
        <strain evidence="2 3">BS-11</strain>
    </source>
</reference>
<dbReference type="AlphaFoldDB" id="A0A5C6TP58"/>
<gene>
    <name evidence="2" type="ORF">FRZ32_00190</name>
</gene>
<dbReference type="SUPFAM" id="SSF49785">
    <property type="entry name" value="Galactose-binding domain-like"/>
    <property type="match status" value="1"/>
</dbReference>
<accession>A0A5C6TP58</accession>
<proteinExistence type="predicted"/>
<feature type="signal peptide" evidence="1">
    <location>
        <begin position="1"/>
        <end position="24"/>
    </location>
</feature>
<comment type="caution">
    <text evidence="2">The sequence shown here is derived from an EMBL/GenBank/DDBJ whole genome shotgun (WGS) entry which is preliminary data.</text>
</comment>
<dbReference type="InterPro" id="IPR008979">
    <property type="entry name" value="Galactose-bd-like_sf"/>
</dbReference>
<keyword evidence="1" id="KW-0732">Signal</keyword>
<evidence type="ECO:0000313" key="2">
    <source>
        <dbReference type="EMBL" id="TXC62203.1"/>
    </source>
</evidence>
<protein>
    <recommendedName>
        <fullName evidence="4">CBM-cenC domain-containing protein</fullName>
    </recommendedName>
</protein>
<organism evidence="2 3">
    <name type="scientific">Allosphingosinicella ginsenosidimutans</name>
    <dbReference type="NCBI Taxonomy" id="1176539"/>
    <lineage>
        <taxon>Bacteria</taxon>
        <taxon>Pseudomonadati</taxon>
        <taxon>Pseudomonadota</taxon>
        <taxon>Alphaproteobacteria</taxon>
        <taxon>Sphingomonadales</taxon>
        <taxon>Sphingomonadaceae</taxon>
        <taxon>Allosphingosinicella</taxon>
    </lineage>
</organism>
<dbReference type="Proteomes" id="UP000321249">
    <property type="component" value="Unassembled WGS sequence"/>
</dbReference>